<dbReference type="EMBL" id="LAVV01010565">
    <property type="protein sequence ID" value="KNZ48858.1"/>
    <property type="molecule type" value="Genomic_DNA"/>
</dbReference>
<comment type="caution">
    <text evidence="2">The sequence shown here is derived from an EMBL/GenBank/DDBJ whole genome shotgun (WGS) entry which is preliminary data.</text>
</comment>
<proteinExistence type="predicted"/>
<dbReference type="AlphaFoldDB" id="A0A0L6UK30"/>
<name>A0A0L6UK30_9BASI</name>
<protein>
    <submittedName>
        <fullName evidence="2">Uncharacterized protein</fullName>
    </submittedName>
</protein>
<feature type="region of interest" description="Disordered" evidence="1">
    <location>
        <begin position="51"/>
        <end position="70"/>
    </location>
</feature>
<dbReference type="VEuPathDB" id="FungiDB:VP01_5360g2"/>
<dbReference type="OrthoDB" id="5552562at2759"/>
<sequence>MLWENSPLMSLYQHELKESVQLAVLMINIQFTFLRTIQAMALKSGQTIEGSLNGRPTPIPPPSSSAPTTDPNAMDLLAFQRIETLLLLWPSQTCLLWMSRKLLHLPPWKPLLKVF</sequence>
<evidence type="ECO:0000313" key="3">
    <source>
        <dbReference type="Proteomes" id="UP000037035"/>
    </source>
</evidence>
<evidence type="ECO:0000313" key="2">
    <source>
        <dbReference type="EMBL" id="KNZ48858.1"/>
    </source>
</evidence>
<reference evidence="2 3" key="1">
    <citation type="submission" date="2015-08" db="EMBL/GenBank/DDBJ databases">
        <title>Next Generation Sequencing and Analysis of the Genome of Puccinia sorghi L Schw, the Causal Agent of Maize Common Rust.</title>
        <authorList>
            <person name="Rochi L."/>
            <person name="Burguener G."/>
            <person name="Darino M."/>
            <person name="Turjanski A."/>
            <person name="Kreff E."/>
            <person name="Dieguez M.J."/>
            <person name="Sacco F."/>
        </authorList>
    </citation>
    <scope>NUCLEOTIDE SEQUENCE [LARGE SCALE GENOMIC DNA]</scope>
    <source>
        <strain evidence="2 3">RO10H11247</strain>
    </source>
</reference>
<evidence type="ECO:0000256" key="1">
    <source>
        <dbReference type="SAM" id="MobiDB-lite"/>
    </source>
</evidence>
<accession>A0A0L6UK30</accession>
<organism evidence="2 3">
    <name type="scientific">Puccinia sorghi</name>
    <dbReference type="NCBI Taxonomy" id="27349"/>
    <lineage>
        <taxon>Eukaryota</taxon>
        <taxon>Fungi</taxon>
        <taxon>Dikarya</taxon>
        <taxon>Basidiomycota</taxon>
        <taxon>Pucciniomycotina</taxon>
        <taxon>Pucciniomycetes</taxon>
        <taxon>Pucciniales</taxon>
        <taxon>Pucciniaceae</taxon>
        <taxon>Puccinia</taxon>
    </lineage>
</organism>
<keyword evidence="3" id="KW-1185">Reference proteome</keyword>
<dbReference type="Proteomes" id="UP000037035">
    <property type="component" value="Unassembled WGS sequence"/>
</dbReference>
<gene>
    <name evidence="2" type="ORF">VP01_5360g2</name>
</gene>